<dbReference type="Proteomes" id="UP000012046">
    <property type="component" value="Unassembled WGS sequence"/>
</dbReference>
<reference evidence="2 3" key="1">
    <citation type="journal article" date="2012" name="J. Bacteriol.">
        <title>Genome Sequence of Extracellular-Protease-Producing Alishewanella jeotgali Isolated from Traditional Korean Fermented Seafood.</title>
        <authorList>
            <person name="Jung J."/>
            <person name="Chun J."/>
            <person name="Park W."/>
        </authorList>
    </citation>
    <scope>NUCLEOTIDE SEQUENCE [LARGE SCALE GENOMIC DNA]</scope>
    <source>
        <strain evidence="2 3">KCTC 22429</strain>
    </source>
</reference>
<dbReference type="RefSeq" id="WP_008949268.1">
    <property type="nucleotide sequence ID" value="NZ_AHTH01000003.1"/>
</dbReference>
<dbReference type="PANTHER" id="PTHR43861:SF1">
    <property type="entry name" value="TRANS-ACONITATE 2-METHYLTRANSFERASE"/>
    <property type="match status" value="1"/>
</dbReference>
<dbReference type="GO" id="GO:0008757">
    <property type="term" value="F:S-adenosylmethionine-dependent methyltransferase activity"/>
    <property type="evidence" value="ECO:0007669"/>
    <property type="project" value="InterPro"/>
</dbReference>
<dbReference type="PATRIC" id="fig|1129374.4.peg.206"/>
<dbReference type="InterPro" id="IPR029063">
    <property type="entry name" value="SAM-dependent_MTases_sf"/>
</dbReference>
<dbReference type="STRING" id="1129374.AJE_01014"/>
<comment type="caution">
    <text evidence="2">The sequence shown here is derived from an EMBL/GenBank/DDBJ whole genome shotgun (WGS) entry which is preliminary data.</text>
</comment>
<organism evidence="2 3">
    <name type="scientific">Alishewanella jeotgali KCTC 22429</name>
    <dbReference type="NCBI Taxonomy" id="1129374"/>
    <lineage>
        <taxon>Bacteria</taxon>
        <taxon>Pseudomonadati</taxon>
        <taxon>Pseudomonadota</taxon>
        <taxon>Gammaproteobacteria</taxon>
        <taxon>Alteromonadales</taxon>
        <taxon>Alteromonadaceae</taxon>
        <taxon>Alishewanella</taxon>
    </lineage>
</organism>
<feature type="domain" description="Methyltransferase type 11" evidence="1">
    <location>
        <begin position="56"/>
        <end position="146"/>
    </location>
</feature>
<accession>H3ZA51</accession>
<dbReference type="Pfam" id="PF08241">
    <property type="entry name" value="Methyltransf_11"/>
    <property type="match status" value="1"/>
</dbReference>
<gene>
    <name evidence="2" type="ORF">AJE_01014</name>
</gene>
<dbReference type="CDD" id="cd02440">
    <property type="entry name" value="AdoMet_MTases"/>
    <property type="match status" value="1"/>
</dbReference>
<protein>
    <submittedName>
        <fullName evidence="2">Biotin biosynthesis protein</fullName>
    </submittedName>
</protein>
<name>H3ZA51_9ALTE</name>
<dbReference type="Gene3D" id="3.40.50.150">
    <property type="entry name" value="Vaccinia Virus protein VP39"/>
    <property type="match status" value="1"/>
</dbReference>
<evidence type="ECO:0000313" key="3">
    <source>
        <dbReference type="Proteomes" id="UP000012046"/>
    </source>
</evidence>
<sequence length="266" mass="27740">MQAVMQASQGAIAACFGKAAASYQHAARLQRQVAYQALAGLTAAGSLTGTTLGNTLDLGCGPGWLHPELAPHTETLTALDFSAGMLAAAKAQGQAAHYLLADAAAIPLADASINTVFSSLMLQWCPEPAQVLHEISRVLTPGGRAVVTTLVAGTLSELQTAFAAVDQHQHVQHFLPLNALSTAAEASGASWQVHSYQLDLSYPDIFALAKELKQLGASYIANRGRQGLTGKGYWQQVAAAYPNASASGLTASYQVAVLQLSKPCRD</sequence>
<dbReference type="InterPro" id="IPR013216">
    <property type="entry name" value="Methyltransf_11"/>
</dbReference>
<proteinExistence type="predicted"/>
<dbReference type="EMBL" id="AHTH01000003">
    <property type="protein sequence ID" value="EHR42553.1"/>
    <property type="molecule type" value="Genomic_DNA"/>
</dbReference>
<evidence type="ECO:0000259" key="1">
    <source>
        <dbReference type="Pfam" id="PF08241"/>
    </source>
</evidence>
<dbReference type="eggNOG" id="COG2226">
    <property type="taxonomic scope" value="Bacteria"/>
</dbReference>
<evidence type="ECO:0000313" key="2">
    <source>
        <dbReference type="EMBL" id="EHR42553.1"/>
    </source>
</evidence>
<dbReference type="AlphaFoldDB" id="H3ZA51"/>
<dbReference type="SUPFAM" id="SSF53335">
    <property type="entry name" value="S-adenosyl-L-methionine-dependent methyltransferases"/>
    <property type="match status" value="1"/>
</dbReference>
<keyword evidence="3" id="KW-1185">Reference proteome</keyword>
<dbReference type="PANTHER" id="PTHR43861">
    <property type="entry name" value="TRANS-ACONITATE 2-METHYLTRANSFERASE-RELATED"/>
    <property type="match status" value="1"/>
</dbReference>